<dbReference type="PANTHER" id="PTHR30606:SF10">
    <property type="entry name" value="PHOSPHATIDYLINOSITOL MANNOSIDE ACYLTRANSFERASE"/>
    <property type="match status" value="1"/>
</dbReference>
<protein>
    <recommendedName>
        <fullName evidence="8">Phosphatidylinositol mannoside acyltransferase</fullName>
    </recommendedName>
</protein>
<evidence type="ECO:0000256" key="3">
    <source>
        <dbReference type="ARBA" id="ARBA00022519"/>
    </source>
</evidence>
<reference evidence="7" key="1">
    <citation type="submission" date="2018-05" db="EMBL/GenBank/DDBJ databases">
        <authorList>
            <person name="Lanie J.A."/>
            <person name="Ng W.-L."/>
            <person name="Kazmierczak K.M."/>
            <person name="Andrzejewski T.M."/>
            <person name="Davidsen T.M."/>
            <person name="Wayne K.J."/>
            <person name="Tettelin H."/>
            <person name="Glass J.I."/>
            <person name="Rusch D."/>
            <person name="Podicherti R."/>
            <person name="Tsui H.-C.T."/>
            <person name="Winkler M.E."/>
        </authorList>
    </citation>
    <scope>NUCLEOTIDE SEQUENCE</scope>
</reference>
<keyword evidence="3" id="KW-0997">Cell inner membrane</keyword>
<evidence type="ECO:0000256" key="1">
    <source>
        <dbReference type="ARBA" id="ARBA00004533"/>
    </source>
</evidence>
<dbReference type="PANTHER" id="PTHR30606">
    <property type="entry name" value="LIPID A BIOSYNTHESIS LAUROYL ACYLTRANSFERASE"/>
    <property type="match status" value="1"/>
</dbReference>
<dbReference type="InterPro" id="IPR004960">
    <property type="entry name" value="LipA_acyltrans"/>
</dbReference>
<name>A0A381Y4N9_9ZZZZ</name>
<dbReference type="Pfam" id="PF03279">
    <property type="entry name" value="Lip_A_acyltrans"/>
    <property type="match status" value="1"/>
</dbReference>
<comment type="subcellular location">
    <subcellularLocation>
        <location evidence="1">Cell inner membrane</location>
    </subcellularLocation>
</comment>
<dbReference type="AlphaFoldDB" id="A0A381Y4N9"/>
<evidence type="ECO:0000256" key="6">
    <source>
        <dbReference type="ARBA" id="ARBA00023315"/>
    </source>
</evidence>
<dbReference type="GO" id="GO:0005886">
    <property type="term" value="C:plasma membrane"/>
    <property type="evidence" value="ECO:0007669"/>
    <property type="project" value="UniProtKB-SubCell"/>
</dbReference>
<evidence type="ECO:0000256" key="4">
    <source>
        <dbReference type="ARBA" id="ARBA00022679"/>
    </source>
</evidence>
<gene>
    <name evidence="7" type="ORF">METZ01_LOCUS124832</name>
</gene>
<keyword evidence="6" id="KW-0012">Acyltransferase</keyword>
<dbReference type="NCBIfam" id="NF005919">
    <property type="entry name" value="PRK07920.1"/>
    <property type="match status" value="1"/>
</dbReference>
<keyword evidence="2" id="KW-1003">Cell membrane</keyword>
<dbReference type="EMBL" id="UINC01017381">
    <property type="protein sequence ID" value="SVA71978.1"/>
    <property type="molecule type" value="Genomic_DNA"/>
</dbReference>
<accession>A0A381Y4N9</accession>
<evidence type="ECO:0000256" key="5">
    <source>
        <dbReference type="ARBA" id="ARBA00023136"/>
    </source>
</evidence>
<keyword evidence="4" id="KW-0808">Transferase</keyword>
<evidence type="ECO:0008006" key="8">
    <source>
        <dbReference type="Google" id="ProtNLM"/>
    </source>
</evidence>
<dbReference type="CDD" id="cd07984">
    <property type="entry name" value="LPLAT_LABLAT-like"/>
    <property type="match status" value="1"/>
</dbReference>
<evidence type="ECO:0000256" key="2">
    <source>
        <dbReference type="ARBA" id="ARBA00022475"/>
    </source>
</evidence>
<evidence type="ECO:0000313" key="7">
    <source>
        <dbReference type="EMBL" id="SVA71978.1"/>
    </source>
</evidence>
<dbReference type="GO" id="GO:0008610">
    <property type="term" value="P:lipid biosynthetic process"/>
    <property type="evidence" value="ECO:0007669"/>
    <property type="project" value="UniProtKB-ARBA"/>
</dbReference>
<organism evidence="7">
    <name type="scientific">marine metagenome</name>
    <dbReference type="NCBI Taxonomy" id="408172"/>
    <lineage>
        <taxon>unclassified sequences</taxon>
        <taxon>metagenomes</taxon>
        <taxon>ecological metagenomes</taxon>
    </lineage>
</organism>
<dbReference type="GO" id="GO:0016746">
    <property type="term" value="F:acyltransferase activity"/>
    <property type="evidence" value="ECO:0007669"/>
    <property type="project" value="UniProtKB-KW"/>
</dbReference>
<dbReference type="GO" id="GO:1901137">
    <property type="term" value="P:carbohydrate derivative biosynthetic process"/>
    <property type="evidence" value="ECO:0007669"/>
    <property type="project" value="UniProtKB-ARBA"/>
</dbReference>
<keyword evidence="5" id="KW-0472">Membrane</keyword>
<proteinExistence type="predicted"/>
<sequence>MSSGALAGYRLASTLARRIPEGAGRPLARAAGRLVGRLDSPRRRQVGRHVRRVQGADLPPTALRRATGRVFASYADYWYRSLRLPAMDTAELGRRFSIDGYRHLEEARTVGPGPILALPHLGTWDWAGLWLARVKRVPVSAVAERLNPPELFEWFRELRAALGIEVIPLGEGAGTQVLRSVAEGRVVCLLSDRLVGGSGVDVEFFGETTRLPAGPATLALRSGASLLPVGVYDTPDGCHAIVRPPIPAERTGRLRDDVTRMTTALAIELEWLIGRAPDQWHLVQPNWPTDRVPIERAAVDQ</sequence>